<feature type="transmembrane region" description="Helical" evidence="1">
    <location>
        <begin position="81"/>
        <end position="99"/>
    </location>
</feature>
<organism evidence="2 3">
    <name type="scientific">Paenibacillus ferrarius</name>
    <dbReference type="NCBI Taxonomy" id="1469647"/>
    <lineage>
        <taxon>Bacteria</taxon>
        <taxon>Bacillati</taxon>
        <taxon>Bacillota</taxon>
        <taxon>Bacilli</taxon>
        <taxon>Bacillales</taxon>
        <taxon>Paenibacillaceae</taxon>
        <taxon>Paenibacillus</taxon>
    </lineage>
</organism>
<keyword evidence="3" id="KW-1185">Reference proteome</keyword>
<evidence type="ECO:0000313" key="3">
    <source>
        <dbReference type="Proteomes" id="UP000190626"/>
    </source>
</evidence>
<evidence type="ECO:0000313" key="2">
    <source>
        <dbReference type="EMBL" id="OPH51170.1"/>
    </source>
</evidence>
<name>A0A1V4HCY6_9BACL</name>
<feature type="transmembrane region" description="Helical" evidence="1">
    <location>
        <begin position="50"/>
        <end position="69"/>
    </location>
</feature>
<keyword evidence="1" id="KW-0472">Membrane</keyword>
<comment type="caution">
    <text evidence="2">The sequence shown here is derived from an EMBL/GenBank/DDBJ whole genome shotgun (WGS) entry which is preliminary data.</text>
</comment>
<feature type="transmembrane region" description="Helical" evidence="1">
    <location>
        <begin position="120"/>
        <end position="138"/>
    </location>
</feature>
<sequence length="142" mass="15629">MVGWLGFSSLLLFGIGCLHVYWALGGKWGMNVALPTAVSSKQRAFVPGKMATLLVSVLLFGTSLLLLVQGAGLASTHPYPIVRWGCRICVLVFGLRVIGDFKYIGLFKKVRDSRFAKFDSYLFVPLCLWLCLSFYAALRMGG</sequence>
<dbReference type="Pfam" id="PF13160">
    <property type="entry name" value="DUF3995"/>
    <property type="match status" value="1"/>
</dbReference>
<accession>A0A1V4HCY6</accession>
<evidence type="ECO:0000256" key="1">
    <source>
        <dbReference type="SAM" id="Phobius"/>
    </source>
</evidence>
<evidence type="ECO:0008006" key="4">
    <source>
        <dbReference type="Google" id="ProtNLM"/>
    </source>
</evidence>
<keyword evidence="1" id="KW-0812">Transmembrane</keyword>
<dbReference type="STRING" id="1469647.BC351_35560"/>
<proteinExistence type="predicted"/>
<feature type="transmembrane region" description="Helical" evidence="1">
    <location>
        <begin position="6"/>
        <end position="24"/>
    </location>
</feature>
<dbReference type="RefSeq" id="WP_079417274.1">
    <property type="nucleotide sequence ID" value="NZ_MBTG01000032.1"/>
</dbReference>
<dbReference type="AlphaFoldDB" id="A0A1V4HCY6"/>
<dbReference type="InterPro" id="IPR025058">
    <property type="entry name" value="DUF3995"/>
</dbReference>
<dbReference type="EMBL" id="MBTG01000032">
    <property type="protein sequence ID" value="OPH51170.1"/>
    <property type="molecule type" value="Genomic_DNA"/>
</dbReference>
<keyword evidence="1" id="KW-1133">Transmembrane helix</keyword>
<protein>
    <recommendedName>
        <fullName evidence="4">DUF3995 domain-containing protein</fullName>
    </recommendedName>
</protein>
<gene>
    <name evidence="2" type="ORF">BC351_35560</name>
</gene>
<dbReference type="OrthoDB" id="8590912at2"/>
<dbReference type="Proteomes" id="UP000190626">
    <property type="component" value="Unassembled WGS sequence"/>
</dbReference>
<reference evidence="3" key="1">
    <citation type="submission" date="2016-07" db="EMBL/GenBank/DDBJ databases">
        <authorList>
            <person name="Florea S."/>
            <person name="Webb J.S."/>
            <person name="Jaromczyk J."/>
            <person name="Schardl C.L."/>
        </authorList>
    </citation>
    <scope>NUCLEOTIDE SEQUENCE [LARGE SCALE GENOMIC DNA]</scope>
    <source>
        <strain evidence="3">CY1</strain>
    </source>
</reference>